<protein>
    <submittedName>
        <fullName evidence="1">Uncharacterized protein</fullName>
    </submittedName>
</protein>
<proteinExistence type="predicted"/>
<reference evidence="1" key="1">
    <citation type="journal article" date="2021" name="Proc. Natl. Acad. Sci. U.S.A.">
        <title>A Catalog of Tens of Thousands of Viruses from Human Metagenomes Reveals Hidden Associations with Chronic Diseases.</title>
        <authorList>
            <person name="Tisza M.J."/>
            <person name="Buck C.B."/>
        </authorList>
    </citation>
    <scope>NUCLEOTIDE SEQUENCE</scope>
    <source>
        <strain evidence="1">CtnFo11</strain>
    </source>
</reference>
<sequence length="35" mass="4190">MSKILLTSWLLNHWFRATHKHPHPPKLFVVLKILS</sequence>
<evidence type="ECO:0000313" key="1">
    <source>
        <dbReference type="EMBL" id="DAD89633.1"/>
    </source>
</evidence>
<accession>A0A8S5N4R9</accession>
<organism evidence="1">
    <name type="scientific">Siphoviridae sp. ctnFo11</name>
    <dbReference type="NCBI Taxonomy" id="2826454"/>
    <lineage>
        <taxon>Viruses</taxon>
        <taxon>Duplodnaviria</taxon>
        <taxon>Heunggongvirae</taxon>
        <taxon>Uroviricota</taxon>
        <taxon>Caudoviricetes</taxon>
    </lineage>
</organism>
<dbReference type="EMBL" id="BK015066">
    <property type="protein sequence ID" value="DAD89633.1"/>
    <property type="molecule type" value="Genomic_DNA"/>
</dbReference>
<name>A0A8S5N4R9_9CAUD</name>